<keyword evidence="2" id="KW-1185">Reference proteome</keyword>
<gene>
    <name evidence="1" type="ORF">J2Z49_002445</name>
</gene>
<evidence type="ECO:0000313" key="1">
    <source>
        <dbReference type="EMBL" id="MDQ0287324.1"/>
    </source>
</evidence>
<dbReference type="RefSeq" id="WP_307403188.1">
    <property type="nucleotide sequence ID" value="NZ_JAUSUX010000023.1"/>
</dbReference>
<proteinExistence type="predicted"/>
<name>A0ABU0B3M5_9FIRM</name>
<dbReference type="EMBL" id="JAUSUX010000023">
    <property type="protein sequence ID" value="MDQ0287324.1"/>
    <property type="molecule type" value="Genomic_DNA"/>
</dbReference>
<organism evidence="1 2">
    <name type="scientific">Desulfofundulus luciae</name>
    <dbReference type="NCBI Taxonomy" id="74702"/>
    <lineage>
        <taxon>Bacteria</taxon>
        <taxon>Bacillati</taxon>
        <taxon>Bacillota</taxon>
        <taxon>Clostridia</taxon>
        <taxon>Eubacteriales</taxon>
        <taxon>Peptococcaceae</taxon>
        <taxon>Desulfofundulus</taxon>
    </lineage>
</organism>
<comment type="caution">
    <text evidence="1">The sequence shown here is derived from an EMBL/GenBank/DDBJ whole genome shotgun (WGS) entry which is preliminary data.</text>
</comment>
<accession>A0ABU0B3M5</accession>
<sequence>MEPGHIRRWLSAGVAAEILPVRVSLTPFTAIFTPLGIRYRDKTIECGMVLQSRDFERIGFILHGWQTKLVAKRRMFFPKMLPPTFIY</sequence>
<protein>
    <submittedName>
        <fullName evidence="1">Uncharacterized protein</fullName>
    </submittedName>
</protein>
<dbReference type="Proteomes" id="UP001225644">
    <property type="component" value="Unassembled WGS sequence"/>
</dbReference>
<reference evidence="1 2" key="1">
    <citation type="submission" date="2023-07" db="EMBL/GenBank/DDBJ databases">
        <title>Genomic Encyclopedia of Type Strains, Phase IV (KMG-IV): sequencing the most valuable type-strain genomes for metagenomic binning, comparative biology and taxonomic classification.</title>
        <authorList>
            <person name="Goeker M."/>
        </authorList>
    </citation>
    <scope>NUCLEOTIDE SEQUENCE [LARGE SCALE GENOMIC DNA]</scope>
    <source>
        <strain evidence="1 2">DSM 12396</strain>
    </source>
</reference>
<evidence type="ECO:0000313" key="2">
    <source>
        <dbReference type="Proteomes" id="UP001225644"/>
    </source>
</evidence>